<dbReference type="InterPro" id="IPR023214">
    <property type="entry name" value="HAD_sf"/>
</dbReference>
<evidence type="ECO:0000313" key="1">
    <source>
        <dbReference type="EMBL" id="EQD66217.1"/>
    </source>
</evidence>
<dbReference type="Gene3D" id="3.40.50.1000">
    <property type="entry name" value="HAD superfamily/HAD-like"/>
    <property type="match status" value="1"/>
</dbReference>
<keyword evidence="1" id="KW-0378">Hydrolase</keyword>
<reference evidence="1" key="2">
    <citation type="journal article" date="2014" name="ISME J.">
        <title>Microbial stratification in low pH oxic and suboxic macroscopic growths along an acid mine drainage.</title>
        <authorList>
            <person name="Mendez-Garcia C."/>
            <person name="Mesa V."/>
            <person name="Sprenger R.R."/>
            <person name="Richter M."/>
            <person name="Diez M.S."/>
            <person name="Solano J."/>
            <person name="Bargiela R."/>
            <person name="Golyshina O.V."/>
            <person name="Manteca A."/>
            <person name="Ramos J.L."/>
            <person name="Gallego J.R."/>
            <person name="Llorente I."/>
            <person name="Martins Dos Santos V.A."/>
            <person name="Jensen O.N."/>
            <person name="Pelaez A.I."/>
            <person name="Sanchez J."/>
            <person name="Ferrer M."/>
        </authorList>
    </citation>
    <scope>NUCLEOTIDE SEQUENCE</scope>
</reference>
<protein>
    <submittedName>
        <fullName evidence="1">Haloacid dehalogenase domain protein hydrolase</fullName>
    </submittedName>
</protein>
<name>T1B8L7_9ZZZZ</name>
<dbReference type="GO" id="GO:0016787">
    <property type="term" value="F:hydrolase activity"/>
    <property type="evidence" value="ECO:0007669"/>
    <property type="project" value="UniProtKB-KW"/>
</dbReference>
<dbReference type="EMBL" id="AUZZ01000927">
    <property type="protein sequence ID" value="EQD66217.1"/>
    <property type="molecule type" value="Genomic_DNA"/>
</dbReference>
<sequence length="245" mass="27820">MTVPRVVFLLDVDNTLLDNDRFAADLTARLDHDFGRTERERYWSIYAELRDQLGYADYLGALQGFRAGSDDEPALLRMSAFLLDYPFMERLYPRALDAIRHLRTMGTAVILSDGDIVFQPRKIQRSGLWDAVAGRVLVYLHKERMLDVMERHFAARHYVMIDDKPQLLAAMKRALRDRLTTVFVRQGHYAAASARIAIDTVPDVIVEHIGDLCELALRDLHGVTASRAAGAAHERTVQESSPEQP</sequence>
<comment type="caution">
    <text evidence="1">The sequence shown here is derived from an EMBL/GenBank/DDBJ whole genome shotgun (WGS) entry which is preliminary data.</text>
</comment>
<dbReference type="Pfam" id="PF00702">
    <property type="entry name" value="Hydrolase"/>
    <property type="match status" value="1"/>
</dbReference>
<dbReference type="Gene3D" id="1.10.286.50">
    <property type="match status" value="1"/>
</dbReference>
<accession>T1B8L7</accession>
<dbReference type="InterPro" id="IPR036412">
    <property type="entry name" value="HAD-like_sf"/>
</dbReference>
<reference evidence="1" key="1">
    <citation type="submission" date="2013-08" db="EMBL/GenBank/DDBJ databases">
        <authorList>
            <person name="Mendez C."/>
            <person name="Richter M."/>
            <person name="Ferrer M."/>
            <person name="Sanchez J."/>
        </authorList>
    </citation>
    <scope>NUCLEOTIDE SEQUENCE</scope>
</reference>
<dbReference type="AlphaFoldDB" id="T1B8L7"/>
<organism evidence="1">
    <name type="scientific">mine drainage metagenome</name>
    <dbReference type="NCBI Taxonomy" id="410659"/>
    <lineage>
        <taxon>unclassified sequences</taxon>
        <taxon>metagenomes</taxon>
        <taxon>ecological metagenomes</taxon>
    </lineage>
</organism>
<gene>
    <name evidence="1" type="ORF">B2A_01243</name>
</gene>
<dbReference type="SUPFAM" id="SSF56784">
    <property type="entry name" value="HAD-like"/>
    <property type="match status" value="1"/>
</dbReference>
<proteinExistence type="predicted"/>